<dbReference type="AlphaFoldDB" id="A0A914VJW4"/>
<feature type="region of interest" description="Disordered" evidence="1">
    <location>
        <begin position="41"/>
        <end position="78"/>
    </location>
</feature>
<feature type="signal peptide" evidence="2">
    <location>
        <begin position="1"/>
        <end position="23"/>
    </location>
</feature>
<evidence type="ECO:0000313" key="4">
    <source>
        <dbReference type="WBParaSite" id="PSAMB.scaffold2061size25657.g16214.t1"/>
    </source>
</evidence>
<dbReference type="WBParaSite" id="PSAMB.scaffold2061size25657.g16214.t1">
    <property type="protein sequence ID" value="PSAMB.scaffold2061size25657.g16214.t1"/>
    <property type="gene ID" value="PSAMB.scaffold2061size25657.g16214"/>
</dbReference>
<protein>
    <submittedName>
        <fullName evidence="4">Uncharacterized protein</fullName>
    </submittedName>
</protein>
<name>A0A914VJW4_9BILA</name>
<keyword evidence="3" id="KW-1185">Reference proteome</keyword>
<evidence type="ECO:0000313" key="3">
    <source>
        <dbReference type="Proteomes" id="UP000887566"/>
    </source>
</evidence>
<feature type="chain" id="PRO_5037961956" evidence="2">
    <location>
        <begin position="24"/>
        <end position="446"/>
    </location>
</feature>
<organism evidence="3 4">
    <name type="scientific">Plectus sambesii</name>
    <dbReference type="NCBI Taxonomy" id="2011161"/>
    <lineage>
        <taxon>Eukaryota</taxon>
        <taxon>Metazoa</taxon>
        <taxon>Ecdysozoa</taxon>
        <taxon>Nematoda</taxon>
        <taxon>Chromadorea</taxon>
        <taxon>Plectida</taxon>
        <taxon>Plectina</taxon>
        <taxon>Plectoidea</taxon>
        <taxon>Plectidae</taxon>
        <taxon>Plectus</taxon>
    </lineage>
</organism>
<feature type="compositionally biased region" description="Basic and acidic residues" evidence="1">
    <location>
        <begin position="51"/>
        <end position="76"/>
    </location>
</feature>
<evidence type="ECO:0000256" key="1">
    <source>
        <dbReference type="SAM" id="MobiDB-lite"/>
    </source>
</evidence>
<accession>A0A914VJW4</accession>
<keyword evidence="2" id="KW-0732">Signal</keyword>
<proteinExistence type="predicted"/>
<reference evidence="4" key="1">
    <citation type="submission" date="2022-11" db="UniProtKB">
        <authorList>
            <consortium name="WormBaseParasite"/>
        </authorList>
    </citation>
    <scope>IDENTIFICATION</scope>
</reference>
<sequence>MRIRPNVLVYITFLIFIFEYCAAKAVERKVESSGRELNHDVRKFRKGHAQSVDDAKKPNALAKDEKAPDNANKSEAKPPLAVTARIQKILPFLIDGKFDKGQVEDGKIGENRTLFTRALISRIIAHQATKESDREQHFRENAIFPDAPKQRQLLRKEEFSASTETPEITEATEILVPAPLSGRIRLFPDVPAAEREKIFEHLTTTQQTPVHAKARQQLLAGTKSVSVGGRKHTIESAIPNELAYGQAKGSARGKTGAIVNEGAVVQDSLSAFTGLLGSQGGADKKEPSTEVKEVSKQRSVETSIQDIINELAAIGTESEEEEDILDENFINCACLPLVTLDQSAHLNSALTSGSALVTLSVVSKCESSAMITCTVAKGQPPMLRFRFDESAAGKNIAGDIGGEAVEDVVCNRETRQWQRTELNTTFDEYACFVNDDGRQVIPLRIT</sequence>
<dbReference type="Proteomes" id="UP000887566">
    <property type="component" value="Unplaced"/>
</dbReference>
<evidence type="ECO:0000256" key="2">
    <source>
        <dbReference type="SAM" id="SignalP"/>
    </source>
</evidence>